<reference evidence="2 3" key="1">
    <citation type="submission" date="2021-01" db="EMBL/GenBank/DDBJ databases">
        <authorList>
            <person name="Ruan W."/>
            <person name="Khan S.A."/>
            <person name="Jeon C.O."/>
        </authorList>
    </citation>
    <scope>NUCLEOTIDE SEQUENCE [LARGE SCALE GENOMIC DNA]</scope>
    <source>
        <strain evidence="2 3">R798</strain>
    </source>
</reference>
<protein>
    <submittedName>
        <fullName evidence="2">Flagellar hook-length control protein</fullName>
    </submittedName>
</protein>
<organism evidence="2 3">
    <name type="scientific">Massilia soli</name>
    <dbReference type="NCBI Taxonomy" id="2792854"/>
    <lineage>
        <taxon>Bacteria</taxon>
        <taxon>Pseudomonadati</taxon>
        <taxon>Pseudomonadota</taxon>
        <taxon>Betaproteobacteria</taxon>
        <taxon>Burkholderiales</taxon>
        <taxon>Oxalobacteraceae</taxon>
        <taxon>Telluria group</taxon>
        <taxon>Massilia</taxon>
    </lineage>
</organism>
<keyword evidence="1" id="KW-0812">Transmembrane</keyword>
<evidence type="ECO:0000313" key="2">
    <source>
        <dbReference type="EMBL" id="MBZ2208104.1"/>
    </source>
</evidence>
<keyword evidence="2" id="KW-0966">Cell projection</keyword>
<keyword evidence="3" id="KW-1185">Reference proteome</keyword>
<keyword evidence="2" id="KW-0969">Cilium</keyword>
<evidence type="ECO:0000256" key="1">
    <source>
        <dbReference type="SAM" id="Phobius"/>
    </source>
</evidence>
<accession>A0ABS7SPJ1</accession>
<keyword evidence="2" id="KW-0282">Flagellum</keyword>
<reference evidence="2 3" key="2">
    <citation type="submission" date="2021-08" db="EMBL/GenBank/DDBJ databases">
        <title>Massilia sp. R798.</title>
        <authorList>
            <person name="Baek J.H."/>
            <person name="Jung H.S."/>
            <person name="Kim K.R."/>
            <person name="Jeon C.O."/>
        </authorList>
    </citation>
    <scope>NUCLEOTIDE SEQUENCE [LARGE SCALE GENOMIC DNA]</scope>
    <source>
        <strain evidence="2 3">R798</strain>
    </source>
</reference>
<dbReference type="Proteomes" id="UP000809349">
    <property type="component" value="Unassembled WGS sequence"/>
</dbReference>
<name>A0ABS7SPJ1_9BURK</name>
<proteinExistence type="predicted"/>
<keyword evidence="1" id="KW-1133">Transmembrane helix</keyword>
<dbReference type="InterPro" id="IPR009883">
    <property type="entry name" value="YgfX"/>
</dbReference>
<evidence type="ECO:0000313" key="3">
    <source>
        <dbReference type="Proteomes" id="UP000809349"/>
    </source>
</evidence>
<feature type="transmembrane region" description="Helical" evidence="1">
    <location>
        <begin position="14"/>
        <end position="36"/>
    </location>
</feature>
<dbReference type="EMBL" id="JAFBIL020000005">
    <property type="protein sequence ID" value="MBZ2208104.1"/>
    <property type="molecule type" value="Genomic_DNA"/>
</dbReference>
<dbReference type="RefSeq" id="WP_223468602.1">
    <property type="nucleotide sequence ID" value="NZ_JAFBIL020000005.1"/>
</dbReference>
<feature type="transmembrane region" description="Helical" evidence="1">
    <location>
        <begin position="42"/>
        <end position="62"/>
    </location>
</feature>
<sequence>MSIAVSAVVKPSRLLRGTLAVAAAIHLAMACVPLAAPGAFRAPWLIAACCLAAAAGAAGALVSAGNKRRIDISGLGEMRVTVQHKLAQEVAQAAPCRLLPGSTLWAGLLMLLTRGDDGKTVVVAVFADSVSAEEFRALAVAIRAIGGQEAQDQVFFRLHKIL</sequence>
<comment type="caution">
    <text evidence="2">The sequence shown here is derived from an EMBL/GenBank/DDBJ whole genome shotgun (WGS) entry which is preliminary data.</text>
</comment>
<keyword evidence="1" id="KW-0472">Membrane</keyword>
<dbReference type="Pfam" id="PF07254">
    <property type="entry name" value="Cpta_toxin"/>
    <property type="match status" value="1"/>
</dbReference>
<gene>
    <name evidence="2" type="ORF">I4X03_012610</name>
</gene>